<dbReference type="GO" id="GO:0008484">
    <property type="term" value="F:sulfuric ester hydrolase activity"/>
    <property type="evidence" value="ECO:0007669"/>
    <property type="project" value="TreeGrafter"/>
</dbReference>
<dbReference type="Proteomes" id="UP000256845">
    <property type="component" value="Unassembled WGS sequence"/>
</dbReference>
<keyword evidence="7" id="KW-1185">Reference proteome</keyword>
<dbReference type="InterPro" id="IPR017785">
    <property type="entry name" value="Choline-sulfatase"/>
</dbReference>
<dbReference type="RefSeq" id="WP_115937643.1">
    <property type="nucleotide sequence ID" value="NZ_QRDW01000008.1"/>
</dbReference>
<evidence type="ECO:0000256" key="1">
    <source>
        <dbReference type="ARBA" id="ARBA00008779"/>
    </source>
</evidence>
<dbReference type="Pfam" id="PF00884">
    <property type="entry name" value="Sulfatase"/>
    <property type="match status" value="1"/>
</dbReference>
<gene>
    <name evidence="6" type="ORF">DFP90_10823</name>
</gene>
<dbReference type="PANTHER" id="PTHR45953">
    <property type="entry name" value="IDURONATE 2-SULFATASE"/>
    <property type="match status" value="1"/>
</dbReference>
<keyword evidence="2" id="KW-0479">Metal-binding</keyword>
<comment type="similarity">
    <text evidence="1">Belongs to the sulfatase family.</text>
</comment>
<dbReference type="GO" id="GO:0005737">
    <property type="term" value="C:cytoplasm"/>
    <property type="evidence" value="ECO:0007669"/>
    <property type="project" value="TreeGrafter"/>
</dbReference>
<accession>A0A3D9HG89</accession>
<sequence>MTATKGMNILVIMADQLNGFSLGCYGNPVVKTPTFDKLAAEGVLFENAYVNSPLCAPARFTMMAGQHASRIKAYDNAAYYPSNVPTFAHYLRAMGYQTCLSGKMHFIGADQMHGFEERVTTDIYPADFGWVPDWESEERIDWWYHNMMSVKQAGVAEATNQLDFDDEVAFQARRKLYDYARAQSSGVDQRPFFLLASFTHPHDPYATRQKYWDMYDNAEIDLPRVPAMDYADMDPHSQRLHQVSDIGAVDITEQDIRNARRAYYGNITYVDEQAASLLKVLDETGMRDNTIVVVISDHGDMLGERGLWYKMSFFEASCRIPMIVSAPKLFGSKRVTNAVSQMDFLPTLMDLAELSGSEEKPEVVEPLDGRSLLPLLEGAAIDDPDEVIGEYMGEGAIAPVLMIRRGKYKYIHCDADPVQLYDLEADPNELTNLAEDPAHSERKAAFEKEVYERWQPEELHWQVLQDQKKRRLLYNALKTGRFQPWDYQPGRDATQQYMRNHLDLNDLERTSRFPAPKA</sequence>
<evidence type="ECO:0000256" key="3">
    <source>
        <dbReference type="ARBA" id="ARBA00022801"/>
    </source>
</evidence>
<dbReference type="AlphaFoldDB" id="A0A3D9HG89"/>
<evidence type="ECO:0000259" key="4">
    <source>
        <dbReference type="Pfam" id="PF00884"/>
    </source>
</evidence>
<dbReference type="CDD" id="cd16032">
    <property type="entry name" value="choline-sulfatase"/>
    <property type="match status" value="1"/>
</dbReference>
<reference evidence="6 7" key="1">
    <citation type="submission" date="2018-07" db="EMBL/GenBank/DDBJ databases">
        <title>Genomic Encyclopedia of Type Strains, Phase III (KMG-III): the genomes of soil and plant-associated and newly described type strains.</title>
        <authorList>
            <person name="Whitman W."/>
        </authorList>
    </citation>
    <scope>NUCLEOTIDE SEQUENCE [LARGE SCALE GENOMIC DNA]</scope>
    <source>
        <strain evidence="6 7">CECT 8488</strain>
    </source>
</reference>
<evidence type="ECO:0000259" key="5">
    <source>
        <dbReference type="Pfam" id="PF12411"/>
    </source>
</evidence>
<dbReference type="PROSITE" id="PS00523">
    <property type="entry name" value="SULFATASE_1"/>
    <property type="match status" value="1"/>
</dbReference>
<evidence type="ECO:0000313" key="7">
    <source>
        <dbReference type="Proteomes" id="UP000256845"/>
    </source>
</evidence>
<evidence type="ECO:0000313" key="6">
    <source>
        <dbReference type="EMBL" id="RED48006.1"/>
    </source>
</evidence>
<feature type="domain" description="Choline sulfatase enzyme C-terminal" evidence="5">
    <location>
        <begin position="462"/>
        <end position="513"/>
    </location>
</feature>
<dbReference type="PROSITE" id="PS00149">
    <property type="entry name" value="SULFATASE_2"/>
    <property type="match status" value="1"/>
</dbReference>
<dbReference type="SUPFAM" id="SSF53649">
    <property type="entry name" value="Alkaline phosphatase-like"/>
    <property type="match status" value="1"/>
</dbReference>
<dbReference type="InterPro" id="IPR000917">
    <property type="entry name" value="Sulfatase_N"/>
</dbReference>
<protein>
    <submittedName>
        <fullName evidence="6">Choline-sulfatase</fullName>
    </submittedName>
</protein>
<feature type="domain" description="Sulfatase N-terminal" evidence="4">
    <location>
        <begin position="8"/>
        <end position="353"/>
    </location>
</feature>
<dbReference type="Gene3D" id="3.40.720.10">
    <property type="entry name" value="Alkaline Phosphatase, subunit A"/>
    <property type="match status" value="1"/>
</dbReference>
<dbReference type="Pfam" id="PF12411">
    <property type="entry name" value="Choline_sulf_C"/>
    <property type="match status" value="1"/>
</dbReference>
<dbReference type="PANTHER" id="PTHR45953:SF1">
    <property type="entry name" value="IDURONATE 2-SULFATASE"/>
    <property type="match status" value="1"/>
</dbReference>
<comment type="caution">
    <text evidence="6">The sequence shown here is derived from an EMBL/GenBank/DDBJ whole genome shotgun (WGS) entry which is preliminary data.</text>
</comment>
<name>A0A3D9HG89_9PROT</name>
<dbReference type="OrthoDB" id="9795675at2"/>
<keyword evidence="3" id="KW-0378">Hydrolase</keyword>
<proteinExistence type="inferred from homology"/>
<dbReference type="InterPro" id="IPR017850">
    <property type="entry name" value="Alkaline_phosphatase_core_sf"/>
</dbReference>
<dbReference type="GO" id="GO:0046872">
    <property type="term" value="F:metal ion binding"/>
    <property type="evidence" value="ECO:0007669"/>
    <property type="project" value="UniProtKB-KW"/>
</dbReference>
<dbReference type="InterPro" id="IPR024607">
    <property type="entry name" value="Sulfatase_CS"/>
</dbReference>
<organism evidence="6 7">
    <name type="scientific">Aestuariispira insulae</name>
    <dbReference type="NCBI Taxonomy" id="1461337"/>
    <lineage>
        <taxon>Bacteria</taxon>
        <taxon>Pseudomonadati</taxon>
        <taxon>Pseudomonadota</taxon>
        <taxon>Alphaproteobacteria</taxon>
        <taxon>Rhodospirillales</taxon>
        <taxon>Kiloniellaceae</taxon>
        <taxon>Aestuariispira</taxon>
    </lineage>
</organism>
<dbReference type="InterPro" id="IPR025863">
    <property type="entry name" value="Choline_sulf_C_dom"/>
</dbReference>
<dbReference type="NCBIfam" id="TIGR03417">
    <property type="entry name" value="chol_sulfatase"/>
    <property type="match status" value="1"/>
</dbReference>
<dbReference type="EMBL" id="QRDW01000008">
    <property type="protein sequence ID" value="RED48006.1"/>
    <property type="molecule type" value="Genomic_DNA"/>
</dbReference>
<dbReference type="FunFam" id="3.40.720.10:FF:000032">
    <property type="entry name" value="Choline sulfatase"/>
    <property type="match status" value="1"/>
</dbReference>
<evidence type="ECO:0000256" key="2">
    <source>
        <dbReference type="ARBA" id="ARBA00022723"/>
    </source>
</evidence>